<dbReference type="SUPFAM" id="SSF48150">
    <property type="entry name" value="DNA-glycosylase"/>
    <property type="match status" value="1"/>
</dbReference>
<dbReference type="InterPro" id="IPR003265">
    <property type="entry name" value="HhH-GPD_domain"/>
</dbReference>
<dbReference type="GO" id="GO:0032131">
    <property type="term" value="F:alkylated DNA binding"/>
    <property type="evidence" value="ECO:0007669"/>
    <property type="project" value="TreeGrafter"/>
</dbReference>
<dbReference type="Gene3D" id="1.10.340.30">
    <property type="entry name" value="Hypothetical protein, domain 2"/>
    <property type="match status" value="1"/>
</dbReference>
<dbReference type="SMART" id="SM00278">
    <property type="entry name" value="HhH1"/>
    <property type="match status" value="1"/>
</dbReference>
<comment type="catalytic activity">
    <reaction evidence="1">
        <text>Hydrolysis of alkylated DNA, releasing 3-methyladenine, 3-methylguanine, 7-methylguanine and 7-methyladenine.</text>
        <dbReference type="EC" id="3.2.2.21"/>
    </reaction>
</comment>
<feature type="domain" description="Helix-hairpin-helix DNA-binding motif class 1" evidence="5">
    <location>
        <begin position="125"/>
        <end position="144"/>
    </location>
</feature>
<dbReference type="AlphaFoldDB" id="A0A7X2NSY8"/>
<comment type="caution">
    <text evidence="7">The sequence shown here is derived from an EMBL/GenBank/DDBJ whole genome shotgun (WGS) entry which is preliminary data.</text>
</comment>
<evidence type="ECO:0000259" key="5">
    <source>
        <dbReference type="SMART" id="SM00278"/>
    </source>
</evidence>
<dbReference type="GO" id="GO:0006307">
    <property type="term" value="P:DNA alkylation repair"/>
    <property type="evidence" value="ECO:0007669"/>
    <property type="project" value="TreeGrafter"/>
</dbReference>
<dbReference type="PANTHER" id="PTHR43003">
    <property type="entry name" value="DNA-3-METHYLADENINE GLYCOSYLASE"/>
    <property type="match status" value="1"/>
</dbReference>
<sequence length="216" mass="24575">MTCYFTYGEIETEYLKSKDRKLGAVIDQLGHVNRPADSDVFSSVIHQIIGQQISTKALASIWEQMQSDLGEISPETLLAAGEERIQAYGTTFHKADYILEFAEKVKDGRINLEEIQKLPEEEAQKALISLKGIGPWTAEMILLFGMQKPDILSYGDLAILRGMRMVYRHRKISRDQFEKYRRRYSPYGSTASIYLWAVASGAIPGLTDPADHKRRR</sequence>
<dbReference type="EC" id="3.2.2.21" evidence="2"/>
<evidence type="ECO:0000259" key="6">
    <source>
        <dbReference type="SMART" id="SM00478"/>
    </source>
</evidence>
<keyword evidence="4" id="KW-0234">DNA repair</keyword>
<organism evidence="7 8">
    <name type="scientific">Stecheria intestinalis</name>
    <dbReference type="NCBI Taxonomy" id="2606630"/>
    <lineage>
        <taxon>Bacteria</taxon>
        <taxon>Bacillati</taxon>
        <taxon>Bacillota</taxon>
        <taxon>Erysipelotrichia</taxon>
        <taxon>Erysipelotrichales</taxon>
        <taxon>Erysipelotrichaceae</taxon>
        <taxon>Stecheria</taxon>
    </lineage>
</organism>
<dbReference type="SMART" id="SM00478">
    <property type="entry name" value="ENDO3c"/>
    <property type="match status" value="1"/>
</dbReference>
<protein>
    <recommendedName>
        <fullName evidence="2">DNA-3-methyladenine glycosylase II</fullName>
        <ecNumber evidence="2">3.2.2.21</ecNumber>
    </recommendedName>
</protein>
<accession>A0A7X2NSY8</accession>
<evidence type="ECO:0000256" key="1">
    <source>
        <dbReference type="ARBA" id="ARBA00000086"/>
    </source>
</evidence>
<dbReference type="Pfam" id="PF00730">
    <property type="entry name" value="HhH-GPD"/>
    <property type="match status" value="1"/>
</dbReference>
<name>A0A7X2NSY8_9FIRM</name>
<evidence type="ECO:0000256" key="3">
    <source>
        <dbReference type="ARBA" id="ARBA00022763"/>
    </source>
</evidence>
<dbReference type="CDD" id="cd00056">
    <property type="entry name" value="ENDO3c"/>
    <property type="match status" value="1"/>
</dbReference>
<evidence type="ECO:0000313" key="8">
    <source>
        <dbReference type="Proteomes" id="UP000461880"/>
    </source>
</evidence>
<dbReference type="InterPro" id="IPR011257">
    <property type="entry name" value="DNA_glycosylase"/>
</dbReference>
<dbReference type="GO" id="GO:0008725">
    <property type="term" value="F:DNA-3-methyladenine glycosylase activity"/>
    <property type="evidence" value="ECO:0007669"/>
    <property type="project" value="TreeGrafter"/>
</dbReference>
<dbReference type="GO" id="GO:0005737">
    <property type="term" value="C:cytoplasm"/>
    <property type="evidence" value="ECO:0007669"/>
    <property type="project" value="TreeGrafter"/>
</dbReference>
<evidence type="ECO:0000256" key="2">
    <source>
        <dbReference type="ARBA" id="ARBA00012000"/>
    </source>
</evidence>
<dbReference type="GO" id="GO:0032993">
    <property type="term" value="C:protein-DNA complex"/>
    <property type="evidence" value="ECO:0007669"/>
    <property type="project" value="TreeGrafter"/>
</dbReference>
<proteinExistence type="predicted"/>
<gene>
    <name evidence="7" type="ORF">FYJ51_08135</name>
</gene>
<keyword evidence="3" id="KW-0227">DNA damage</keyword>
<dbReference type="InterPro" id="IPR051912">
    <property type="entry name" value="Alkylbase_DNA_Glycosylase/TA"/>
</dbReference>
<evidence type="ECO:0000256" key="4">
    <source>
        <dbReference type="ARBA" id="ARBA00023204"/>
    </source>
</evidence>
<reference evidence="7 8" key="1">
    <citation type="submission" date="2019-08" db="EMBL/GenBank/DDBJ databases">
        <title>In-depth cultivation of the pig gut microbiome towards novel bacterial diversity and tailored functional studies.</title>
        <authorList>
            <person name="Wylensek D."/>
            <person name="Hitch T.C.A."/>
            <person name="Clavel T."/>
        </authorList>
    </citation>
    <scope>NUCLEOTIDE SEQUENCE [LARGE SCALE GENOMIC DNA]</scope>
    <source>
        <strain evidence="7 8">Oil+RF-744-GAM-WT-6</strain>
    </source>
</reference>
<dbReference type="GO" id="GO:0006285">
    <property type="term" value="P:base-excision repair, AP site formation"/>
    <property type="evidence" value="ECO:0007669"/>
    <property type="project" value="TreeGrafter"/>
</dbReference>
<dbReference type="RefSeq" id="WP_105303286.1">
    <property type="nucleotide sequence ID" value="NZ_JAQXPC010000081.1"/>
</dbReference>
<dbReference type="Gene3D" id="1.10.1670.40">
    <property type="match status" value="1"/>
</dbReference>
<evidence type="ECO:0000313" key="7">
    <source>
        <dbReference type="EMBL" id="MSS58875.1"/>
    </source>
</evidence>
<dbReference type="InterPro" id="IPR003583">
    <property type="entry name" value="Hlx-hairpin-Hlx_DNA-bd_motif"/>
</dbReference>
<keyword evidence="8" id="KW-1185">Reference proteome</keyword>
<dbReference type="EMBL" id="VUMN01000018">
    <property type="protein sequence ID" value="MSS58875.1"/>
    <property type="molecule type" value="Genomic_DNA"/>
</dbReference>
<dbReference type="GO" id="GO:0043916">
    <property type="term" value="F:DNA-7-methylguanine glycosylase activity"/>
    <property type="evidence" value="ECO:0007669"/>
    <property type="project" value="TreeGrafter"/>
</dbReference>
<dbReference type="PANTHER" id="PTHR43003:SF5">
    <property type="entry name" value="DNA-3-METHYLADENINE GLYCOSYLASE"/>
    <property type="match status" value="1"/>
</dbReference>
<feature type="domain" description="HhH-GPD" evidence="6">
    <location>
        <begin position="49"/>
        <end position="203"/>
    </location>
</feature>
<dbReference type="Proteomes" id="UP000461880">
    <property type="component" value="Unassembled WGS sequence"/>
</dbReference>